<comment type="caution">
    <text evidence="2">The sequence shown here is derived from an EMBL/GenBank/DDBJ whole genome shotgun (WGS) entry which is preliminary data.</text>
</comment>
<dbReference type="HOGENOM" id="CLU_026083_2_0_9"/>
<dbReference type="Gene3D" id="3.40.50.300">
    <property type="entry name" value="P-loop containing nucleotide triphosphate hydrolases"/>
    <property type="match status" value="1"/>
</dbReference>
<dbReference type="InterPro" id="IPR027417">
    <property type="entry name" value="P-loop_NTPase"/>
</dbReference>
<evidence type="ECO:0008006" key="4">
    <source>
        <dbReference type="Google" id="ProtNLM"/>
    </source>
</evidence>
<dbReference type="SUPFAM" id="SSF52540">
    <property type="entry name" value="P-loop containing nucleoside triphosphate hydrolases"/>
    <property type="match status" value="1"/>
</dbReference>
<dbReference type="eggNOG" id="COG1196">
    <property type="taxonomic scope" value="Bacteria"/>
</dbReference>
<proteinExistence type="predicted"/>
<feature type="coiled-coil region" evidence="1">
    <location>
        <begin position="304"/>
        <end position="352"/>
    </location>
</feature>
<sequence>MKTVILKSILLENYKSFSSSLPGRKDFSCEFGKRTKISGRNREGKSTVKDAFFDVLTSKLADGSQPDAKVRPHTKDGIDIDRVDIIRDLELEIDGKPVTVTKKTAQKWRKPRGQSEAVFDGNITTYTIDGFEAKQKDYQKWQESIADPDILLMCSNARPFLNMVQKSTAEARKLLEWISGFKIEDFVTQNPEYTHIENITKGHAIEDVLKQLRKNLTAQKKVAETVRTQLTYEKNRGAFGEIEISDLELAIADLNHQIEELDKQEVILDEAIKSYDEKSKNVLDLKFEQSEIVRKANEGIVAQRKEIEGDIFSLKQEKKSAENDLRMAEMDLKHATMAIERHETELTRMQEDYSRLSVYEFDDSEIKIIEGEIFDENSLICPTCGQKLPEEQAEKIRAEFEEKKKLRIEGIKSTKQNAYEIRDKELENVIVAGNRASTNLNGAKETKEESEQKISNCKKAIADFAMQIQTESKKLSEIPESVDLSDNVEYQKVTAEIGMAEEALKQMNNGSEERFILRNKRNGLLNEISDKKSLIKKQISDEVEKECRVSELEEKLKAENQRVADIEKDIDTLKNFSIKKNEALAAAVNPHFRHFQFNFLEFTQEGNPVETLRLMVEGTDYFSGLNGGDQRLVELDLCRGLQEINNLCLPIWLDESNTIDPERIPQDLEQQLICLERANCSLKVEVME</sequence>
<gene>
    <name evidence="2" type="ORF">RUMHYD_03317</name>
</gene>
<evidence type="ECO:0000313" key="2">
    <source>
        <dbReference type="EMBL" id="EEG47767.1"/>
    </source>
</evidence>
<reference evidence="2 3" key="1">
    <citation type="submission" date="2009-01" db="EMBL/GenBank/DDBJ databases">
        <authorList>
            <person name="Fulton L."/>
            <person name="Clifton S."/>
            <person name="Fulton B."/>
            <person name="Xu J."/>
            <person name="Minx P."/>
            <person name="Pepin K.H."/>
            <person name="Johnson M."/>
            <person name="Bhonagiri V."/>
            <person name="Nash W.E."/>
            <person name="Mardis E.R."/>
            <person name="Wilson R.K."/>
        </authorList>
    </citation>
    <scope>NUCLEOTIDE SEQUENCE [LARGE SCALE GENOMIC DNA]</scope>
    <source>
        <strain evidence="3">DSM 10507 / JCM 14656 / S5a33</strain>
    </source>
</reference>
<evidence type="ECO:0000256" key="1">
    <source>
        <dbReference type="SAM" id="Coils"/>
    </source>
</evidence>
<keyword evidence="3" id="KW-1185">Reference proteome</keyword>
<organism evidence="2 3">
    <name type="scientific">Blautia hydrogenotrophica (strain DSM 10507 / JCM 14656 / S5a33)</name>
    <name type="common">Ruminococcus hydrogenotrophicus</name>
    <dbReference type="NCBI Taxonomy" id="476272"/>
    <lineage>
        <taxon>Bacteria</taxon>
        <taxon>Bacillati</taxon>
        <taxon>Bacillota</taxon>
        <taxon>Clostridia</taxon>
        <taxon>Lachnospirales</taxon>
        <taxon>Lachnospiraceae</taxon>
        <taxon>Blautia</taxon>
    </lineage>
</organism>
<feature type="coiled-coil region" evidence="1">
    <location>
        <begin position="209"/>
        <end position="271"/>
    </location>
</feature>
<name>C0CR04_BLAHS</name>
<reference evidence="2 3" key="2">
    <citation type="submission" date="2009-02" db="EMBL/GenBank/DDBJ databases">
        <title>Draft genome sequence of Blautia hydrogenotrophica DSM 10507 (Ruminococcus hydrogenotrophicus DSM 10507).</title>
        <authorList>
            <person name="Sudarsanam P."/>
            <person name="Ley R."/>
            <person name="Guruge J."/>
            <person name="Turnbaugh P.J."/>
            <person name="Mahowald M."/>
            <person name="Liep D."/>
            <person name="Gordon J."/>
        </authorList>
    </citation>
    <scope>NUCLEOTIDE SEQUENCE [LARGE SCALE GENOMIC DNA]</scope>
    <source>
        <strain evidence="3">DSM 10507 / JCM 14656 / S5a33</strain>
    </source>
</reference>
<dbReference type="EMBL" id="ACBZ01000177">
    <property type="protein sequence ID" value="EEG47767.1"/>
    <property type="molecule type" value="Genomic_DNA"/>
</dbReference>
<dbReference type="RefSeq" id="WP_005951445.1">
    <property type="nucleotide sequence ID" value="NZ_CP136423.1"/>
</dbReference>
<evidence type="ECO:0000313" key="3">
    <source>
        <dbReference type="Proteomes" id="UP000003100"/>
    </source>
</evidence>
<protein>
    <recommendedName>
        <fullName evidence="4">Chromosome segregation protein</fullName>
    </recommendedName>
</protein>
<keyword evidence="1" id="KW-0175">Coiled coil</keyword>
<accession>C0CR04</accession>
<dbReference type="GeneID" id="86822257"/>
<dbReference type="AlphaFoldDB" id="C0CR04"/>
<feature type="coiled-coil region" evidence="1">
    <location>
        <begin position="542"/>
        <end position="576"/>
    </location>
</feature>
<dbReference type="PATRIC" id="fig|476272.21.peg.593"/>
<dbReference type="Proteomes" id="UP000003100">
    <property type="component" value="Unassembled WGS sequence"/>
</dbReference>